<dbReference type="Proteomes" id="UP001501175">
    <property type="component" value="Unassembled WGS sequence"/>
</dbReference>
<dbReference type="InterPro" id="IPR018247">
    <property type="entry name" value="EF_Hand_1_Ca_BS"/>
</dbReference>
<dbReference type="Pfam" id="PF18911">
    <property type="entry name" value="PKD_4"/>
    <property type="match status" value="1"/>
</dbReference>
<reference evidence="3" key="1">
    <citation type="journal article" date="2019" name="Int. J. Syst. Evol. Microbiol.">
        <title>The Global Catalogue of Microorganisms (GCM) 10K type strain sequencing project: providing services to taxonomists for standard genome sequencing and annotation.</title>
        <authorList>
            <consortium name="The Broad Institute Genomics Platform"/>
            <consortium name="The Broad Institute Genome Sequencing Center for Infectious Disease"/>
            <person name="Wu L."/>
            <person name="Ma J."/>
        </authorList>
    </citation>
    <scope>NUCLEOTIDE SEQUENCE [LARGE SCALE GENOMIC DNA]</scope>
    <source>
        <strain evidence="3">JCM 17927</strain>
    </source>
</reference>
<dbReference type="InterPro" id="IPR035986">
    <property type="entry name" value="PKD_dom_sf"/>
</dbReference>
<dbReference type="CDD" id="cd00146">
    <property type="entry name" value="PKD"/>
    <property type="match status" value="1"/>
</dbReference>
<comment type="caution">
    <text evidence="2">The sequence shown here is derived from an EMBL/GenBank/DDBJ whole genome shotgun (WGS) entry which is preliminary data.</text>
</comment>
<keyword evidence="3" id="KW-1185">Reference proteome</keyword>
<dbReference type="InterPro" id="IPR022409">
    <property type="entry name" value="PKD/Chitinase_dom"/>
</dbReference>
<dbReference type="PROSITE" id="PS00018">
    <property type="entry name" value="EF_HAND_1"/>
    <property type="match status" value="1"/>
</dbReference>
<gene>
    <name evidence="2" type="ORF">GCM10023189_19980</name>
</gene>
<evidence type="ECO:0000313" key="2">
    <source>
        <dbReference type="EMBL" id="GAA4454028.1"/>
    </source>
</evidence>
<dbReference type="Pfam" id="PF23237">
    <property type="entry name" value="HYR_4C"/>
    <property type="match status" value="2"/>
</dbReference>
<name>A0ABP8MR72_9BACT</name>
<feature type="domain" description="PKD" evidence="1">
    <location>
        <begin position="56"/>
        <end position="137"/>
    </location>
</feature>
<dbReference type="InterPro" id="IPR013783">
    <property type="entry name" value="Ig-like_fold"/>
</dbReference>
<proteinExistence type="predicted"/>
<dbReference type="InterPro" id="IPR000601">
    <property type="entry name" value="PKD_dom"/>
</dbReference>
<dbReference type="PROSITE" id="PS50093">
    <property type="entry name" value="PKD"/>
    <property type="match status" value="1"/>
</dbReference>
<sequence>MTWPCGSAVTVGNAFLAWGINKDDNVCAGGFTCDNIISSKCGKDPTIFPVAAPLVASFISATACVAGQTTQSVSFTNTTASGTKPYSFTYNYGDGTSEPTTSTLVTHQYTTTGTKSVTLIVKDANGTIDTQVNQVVVGSCCQFFATCPANTTLGTFTCSTLANIPPPPTTVSALTSAPYNMTIGNNPCGTIRITSVDNATVNVCSQSNQTITRTITVWDDLDNSNTINNTEVSQICTFTYTVEADLTPPSITAPANVTVQCAANVPAPVPNTLANFASDNCGGTVTVTHVSDVISNSICANSYTITRTYMASDPCSNTATAIQTIVVNDTQQPAFNGIPANVTISCGTSVPPAFTATVSDNCSGTALVAPTESQTGSGCNYIITRVWTYSDGCTAPISATQTITVRNNSPQLVGVPANVTVACNAVPSPANVTGQDDCVPDIQVNFTSTLVPGSCANNYVVYRVWTVDDGCNAPVSATQVVAVVDNQPPQLIGVPANLTVACNAVPPVASVTAQDNCVPNIQPTFSTNTVAGSCSGNYVIYRVWTVNDGCNAPVSATQTIAVVDNQPPMITCPVNVTVACTSAVTPNITGLATATDNCSGTLSPTYTDQVSACADGSYIITRTWSVTDACGNPASCSQLITVKTAQNAGCFTANLTSMVFDGTNTHFTFSVSAKGCASALSYIAFIINKNIGVVSPTNGSTYTGLHNAYKVSVPVSKKAHGIKYDVIGEGIKNNDSDVFAFVLAGDQTGAIIEVETKAGKKTESTDLGGPNCICQNSPARIATATESAETTELTVKAFPNPHNGRVFLQITSPVDGTANIDWYTTSGSKVDALKVNVQKGVNEPVSYEVKGNQAHLLYRVTVGGKSASGTIISGK</sequence>
<dbReference type="InterPro" id="IPR057078">
    <property type="entry name" value="HYR-4C"/>
</dbReference>
<protein>
    <recommendedName>
        <fullName evidence="1">PKD domain-containing protein</fullName>
    </recommendedName>
</protein>
<dbReference type="EMBL" id="BAABHD010000023">
    <property type="protein sequence ID" value="GAA4454028.1"/>
    <property type="molecule type" value="Genomic_DNA"/>
</dbReference>
<evidence type="ECO:0000259" key="1">
    <source>
        <dbReference type="PROSITE" id="PS50093"/>
    </source>
</evidence>
<evidence type="ECO:0000313" key="3">
    <source>
        <dbReference type="Proteomes" id="UP001501175"/>
    </source>
</evidence>
<dbReference type="SMART" id="SM00089">
    <property type="entry name" value="PKD"/>
    <property type="match status" value="1"/>
</dbReference>
<dbReference type="Gene3D" id="2.60.40.10">
    <property type="entry name" value="Immunoglobulins"/>
    <property type="match status" value="2"/>
</dbReference>
<accession>A0ABP8MR72</accession>
<dbReference type="SUPFAM" id="SSF49299">
    <property type="entry name" value="PKD domain"/>
    <property type="match status" value="1"/>
</dbReference>
<organism evidence="2 3">
    <name type="scientific">Nibrella saemangeumensis</name>
    <dbReference type="NCBI Taxonomy" id="1084526"/>
    <lineage>
        <taxon>Bacteria</taxon>
        <taxon>Pseudomonadati</taxon>
        <taxon>Bacteroidota</taxon>
        <taxon>Cytophagia</taxon>
        <taxon>Cytophagales</taxon>
        <taxon>Spirosomataceae</taxon>
        <taxon>Nibrella</taxon>
    </lineage>
</organism>